<proteinExistence type="predicted"/>
<dbReference type="VEuPathDB" id="TrichDB:TVAG_417200"/>
<evidence type="ECO:0000313" key="1">
    <source>
        <dbReference type="EMBL" id="EAY04422.1"/>
    </source>
</evidence>
<sequence length="174" mass="20045">MNNPIHYSLQDAINALDDEMKFNTGGWHLSNISKIKEASNTFHSEQTKKFILVIVHYMRGPYATSLIKFKLAQLLNLLNSYNVSGFHESIDELRQQIHSSYEFMYDSTFKEASQQMIRQLISTPNVVRVQPKVPVRTYRIKTSTPVAKLAHNFTPQTVQLHNAMRQTTPPPQII</sequence>
<accession>A2ESH8</accession>
<dbReference type="RefSeq" id="XP_001316645.1">
    <property type="nucleotide sequence ID" value="XM_001316610.1"/>
</dbReference>
<dbReference type="InParanoid" id="A2ESH8"/>
<keyword evidence="2" id="KW-1185">Reference proteome</keyword>
<organism evidence="1 2">
    <name type="scientific">Trichomonas vaginalis (strain ATCC PRA-98 / G3)</name>
    <dbReference type="NCBI Taxonomy" id="412133"/>
    <lineage>
        <taxon>Eukaryota</taxon>
        <taxon>Metamonada</taxon>
        <taxon>Parabasalia</taxon>
        <taxon>Trichomonadida</taxon>
        <taxon>Trichomonadidae</taxon>
        <taxon>Trichomonas</taxon>
    </lineage>
</organism>
<dbReference type="EMBL" id="DS113476">
    <property type="protein sequence ID" value="EAY04422.1"/>
    <property type="molecule type" value="Genomic_DNA"/>
</dbReference>
<dbReference type="KEGG" id="tva:4762283"/>
<reference evidence="1" key="1">
    <citation type="submission" date="2006-10" db="EMBL/GenBank/DDBJ databases">
        <authorList>
            <person name="Amadeo P."/>
            <person name="Zhao Q."/>
            <person name="Wortman J."/>
            <person name="Fraser-Liggett C."/>
            <person name="Carlton J."/>
        </authorList>
    </citation>
    <scope>NUCLEOTIDE SEQUENCE</scope>
    <source>
        <strain evidence="1">G3</strain>
    </source>
</reference>
<gene>
    <name evidence="1" type="ORF">TVAG_417200</name>
</gene>
<dbReference type="VEuPathDB" id="TrichDB:TVAGG3_0277750"/>
<evidence type="ECO:0000313" key="2">
    <source>
        <dbReference type="Proteomes" id="UP000001542"/>
    </source>
</evidence>
<reference evidence="1" key="2">
    <citation type="journal article" date="2007" name="Science">
        <title>Draft genome sequence of the sexually transmitted pathogen Trichomonas vaginalis.</title>
        <authorList>
            <person name="Carlton J.M."/>
            <person name="Hirt R.P."/>
            <person name="Silva J.C."/>
            <person name="Delcher A.L."/>
            <person name="Schatz M."/>
            <person name="Zhao Q."/>
            <person name="Wortman J.R."/>
            <person name="Bidwell S.L."/>
            <person name="Alsmark U.C.M."/>
            <person name="Besteiro S."/>
            <person name="Sicheritz-Ponten T."/>
            <person name="Noel C.J."/>
            <person name="Dacks J.B."/>
            <person name="Foster P.G."/>
            <person name="Simillion C."/>
            <person name="Van de Peer Y."/>
            <person name="Miranda-Saavedra D."/>
            <person name="Barton G.J."/>
            <person name="Westrop G.D."/>
            <person name="Mueller S."/>
            <person name="Dessi D."/>
            <person name="Fiori P.L."/>
            <person name="Ren Q."/>
            <person name="Paulsen I."/>
            <person name="Zhang H."/>
            <person name="Bastida-Corcuera F.D."/>
            <person name="Simoes-Barbosa A."/>
            <person name="Brown M.T."/>
            <person name="Hayes R.D."/>
            <person name="Mukherjee M."/>
            <person name="Okumura C.Y."/>
            <person name="Schneider R."/>
            <person name="Smith A.J."/>
            <person name="Vanacova S."/>
            <person name="Villalvazo M."/>
            <person name="Haas B.J."/>
            <person name="Pertea M."/>
            <person name="Feldblyum T.V."/>
            <person name="Utterback T.R."/>
            <person name="Shu C.L."/>
            <person name="Osoegawa K."/>
            <person name="de Jong P.J."/>
            <person name="Hrdy I."/>
            <person name="Horvathova L."/>
            <person name="Zubacova Z."/>
            <person name="Dolezal P."/>
            <person name="Malik S.B."/>
            <person name="Logsdon J.M. Jr."/>
            <person name="Henze K."/>
            <person name="Gupta A."/>
            <person name="Wang C.C."/>
            <person name="Dunne R.L."/>
            <person name="Upcroft J.A."/>
            <person name="Upcroft P."/>
            <person name="White O."/>
            <person name="Salzberg S.L."/>
            <person name="Tang P."/>
            <person name="Chiu C.-H."/>
            <person name="Lee Y.-S."/>
            <person name="Embley T.M."/>
            <person name="Coombs G.H."/>
            <person name="Mottram J.C."/>
            <person name="Tachezy J."/>
            <person name="Fraser-Liggett C.M."/>
            <person name="Johnson P.J."/>
        </authorList>
    </citation>
    <scope>NUCLEOTIDE SEQUENCE [LARGE SCALE GENOMIC DNA]</scope>
    <source>
        <strain evidence="1">G3</strain>
    </source>
</reference>
<dbReference type="Proteomes" id="UP000001542">
    <property type="component" value="Unassembled WGS sequence"/>
</dbReference>
<dbReference type="AlphaFoldDB" id="A2ESH8"/>
<name>A2ESH8_TRIV3</name>
<protein>
    <submittedName>
        <fullName evidence="1">Uncharacterized protein</fullName>
    </submittedName>
</protein>